<sequence>MKSIYYYWYAKKRLAALKKDLLTMGDDNPMLEAQGDMIELEISYYKEESIKMLMITTILLLVLELLVYVFYNQLYTFVESLKFQLFYFMGKG</sequence>
<reference evidence="2" key="1">
    <citation type="submission" date="2020-05" db="EMBL/GenBank/DDBJ databases">
        <authorList>
            <person name="Chiriac C."/>
            <person name="Salcher M."/>
            <person name="Ghai R."/>
            <person name="Kavagutti S V."/>
        </authorList>
    </citation>
    <scope>NUCLEOTIDE SEQUENCE</scope>
</reference>
<proteinExistence type="predicted"/>
<evidence type="ECO:0000256" key="1">
    <source>
        <dbReference type="SAM" id="Phobius"/>
    </source>
</evidence>
<keyword evidence="1" id="KW-0472">Membrane</keyword>
<organism evidence="2">
    <name type="scientific">uncultured Caudovirales phage</name>
    <dbReference type="NCBI Taxonomy" id="2100421"/>
    <lineage>
        <taxon>Viruses</taxon>
        <taxon>Duplodnaviria</taxon>
        <taxon>Heunggongvirae</taxon>
        <taxon>Uroviricota</taxon>
        <taxon>Caudoviricetes</taxon>
        <taxon>Peduoviridae</taxon>
        <taxon>Maltschvirus</taxon>
        <taxon>Maltschvirus maltsch</taxon>
    </lineage>
</organism>
<gene>
    <name evidence="2" type="ORF">UFOVP1655_38</name>
</gene>
<accession>A0A6J5T3D0</accession>
<dbReference type="EMBL" id="LR797523">
    <property type="protein sequence ID" value="CAB4222109.1"/>
    <property type="molecule type" value="Genomic_DNA"/>
</dbReference>
<protein>
    <submittedName>
        <fullName evidence="2">Uncharacterized protein</fullName>
    </submittedName>
</protein>
<keyword evidence="1" id="KW-1133">Transmembrane helix</keyword>
<evidence type="ECO:0000313" key="2">
    <source>
        <dbReference type="EMBL" id="CAB4222109.1"/>
    </source>
</evidence>
<keyword evidence="1" id="KW-0812">Transmembrane</keyword>
<name>A0A6J5T3D0_9CAUD</name>
<feature type="transmembrane region" description="Helical" evidence="1">
    <location>
        <begin position="52"/>
        <end position="71"/>
    </location>
</feature>